<keyword evidence="5 7" id="KW-0030">Aminoacyl-tRNA synthetase</keyword>
<dbReference type="EC" id="6.1.1.6" evidence="7"/>
<comment type="caution">
    <text evidence="7">Lacks conserved residue(s) required for the propagation of feature annotation.</text>
</comment>
<evidence type="ECO:0000256" key="3">
    <source>
        <dbReference type="ARBA" id="ARBA00022741"/>
    </source>
</evidence>
<dbReference type="PANTHER" id="PTHR42918:SF15">
    <property type="entry name" value="LYSINE--TRNA LIGASE, CHLOROPLASTIC_MITOCHONDRIAL"/>
    <property type="match status" value="1"/>
</dbReference>
<evidence type="ECO:0000313" key="11">
    <source>
        <dbReference type="Proteomes" id="UP000178759"/>
    </source>
</evidence>
<dbReference type="GO" id="GO:0006430">
    <property type="term" value="P:lysyl-tRNA aminoacylation"/>
    <property type="evidence" value="ECO:0007669"/>
    <property type="project" value="UniProtKB-UniRule"/>
</dbReference>
<feature type="domain" description="Aminoacyl-transfer RNA synthetases class-II family profile" evidence="9">
    <location>
        <begin position="165"/>
        <end position="482"/>
    </location>
</feature>
<dbReference type="CDD" id="cd04322">
    <property type="entry name" value="LysRS_N"/>
    <property type="match status" value="1"/>
</dbReference>
<accession>A0A1F6AI20</accession>
<dbReference type="InterPro" id="IPR045864">
    <property type="entry name" value="aa-tRNA-synth_II/BPL/LPL"/>
</dbReference>
<comment type="subcellular location">
    <subcellularLocation>
        <location evidence="7">Cytoplasm</location>
    </subcellularLocation>
</comment>
<evidence type="ECO:0000256" key="2">
    <source>
        <dbReference type="ARBA" id="ARBA00022723"/>
    </source>
</evidence>
<evidence type="ECO:0000256" key="5">
    <source>
        <dbReference type="ARBA" id="ARBA00023146"/>
    </source>
</evidence>
<dbReference type="Gene3D" id="2.40.50.140">
    <property type="entry name" value="Nucleic acid-binding proteins"/>
    <property type="match status" value="1"/>
</dbReference>
<evidence type="ECO:0000313" key="10">
    <source>
        <dbReference type="EMBL" id="OGG24369.1"/>
    </source>
</evidence>
<evidence type="ECO:0000256" key="7">
    <source>
        <dbReference type="HAMAP-Rule" id="MF_00252"/>
    </source>
</evidence>
<organism evidence="10 11">
    <name type="scientific">Candidatus Gottesmanbacteria bacterium RIFCSPLOWO2_01_FULL_43_11b</name>
    <dbReference type="NCBI Taxonomy" id="1798392"/>
    <lineage>
        <taxon>Bacteria</taxon>
        <taxon>Candidatus Gottesmaniibacteriota</taxon>
    </lineage>
</organism>
<dbReference type="InterPro" id="IPR044136">
    <property type="entry name" value="Lys-tRNA-ligase_II_N"/>
</dbReference>
<comment type="caution">
    <text evidence="10">The sequence shown here is derived from an EMBL/GenBank/DDBJ whole genome shotgun (WGS) entry which is preliminary data.</text>
</comment>
<feature type="binding site" evidence="7">
    <location>
        <position position="401"/>
    </location>
    <ligand>
        <name>Mg(2+)</name>
        <dbReference type="ChEBI" id="CHEBI:18420"/>
        <label>2</label>
    </ligand>
</feature>
<dbReference type="STRING" id="1798392.A3A79_04260"/>
<keyword evidence="7 8" id="KW-0460">Magnesium</keyword>
<dbReference type="NCBIfam" id="TIGR00499">
    <property type="entry name" value="lysS_bact"/>
    <property type="match status" value="1"/>
</dbReference>
<dbReference type="SUPFAM" id="SSF50249">
    <property type="entry name" value="Nucleic acid-binding proteins"/>
    <property type="match status" value="1"/>
</dbReference>
<dbReference type="GO" id="GO:0000287">
    <property type="term" value="F:magnesium ion binding"/>
    <property type="evidence" value="ECO:0007669"/>
    <property type="project" value="UniProtKB-UniRule"/>
</dbReference>
<evidence type="ECO:0000259" key="9">
    <source>
        <dbReference type="PROSITE" id="PS50862"/>
    </source>
</evidence>
<dbReference type="AlphaFoldDB" id="A0A1F6AI20"/>
<dbReference type="SUPFAM" id="SSF55681">
    <property type="entry name" value="Class II aaRS and biotin synthetases"/>
    <property type="match status" value="1"/>
</dbReference>
<dbReference type="InterPro" id="IPR012340">
    <property type="entry name" value="NA-bd_OB-fold"/>
</dbReference>
<keyword evidence="7" id="KW-0963">Cytoplasm</keyword>
<dbReference type="PROSITE" id="PS50862">
    <property type="entry name" value="AA_TRNA_LIGASE_II"/>
    <property type="match status" value="1"/>
</dbReference>
<comment type="subunit">
    <text evidence="7">Homodimer.</text>
</comment>
<dbReference type="InterPro" id="IPR006195">
    <property type="entry name" value="aa-tRNA-synth_II"/>
</dbReference>
<dbReference type="GO" id="GO:0005829">
    <property type="term" value="C:cytosol"/>
    <property type="evidence" value="ECO:0007669"/>
    <property type="project" value="TreeGrafter"/>
</dbReference>
<dbReference type="Pfam" id="PF01336">
    <property type="entry name" value="tRNA_anti-codon"/>
    <property type="match status" value="1"/>
</dbReference>
<dbReference type="EMBL" id="MFJV01000001">
    <property type="protein sequence ID" value="OGG24369.1"/>
    <property type="molecule type" value="Genomic_DNA"/>
</dbReference>
<keyword evidence="4 7" id="KW-0067">ATP-binding</keyword>
<evidence type="ECO:0000256" key="6">
    <source>
        <dbReference type="ARBA" id="ARBA00048573"/>
    </source>
</evidence>
<comment type="catalytic activity">
    <reaction evidence="6 7 8">
        <text>tRNA(Lys) + L-lysine + ATP = L-lysyl-tRNA(Lys) + AMP + diphosphate</text>
        <dbReference type="Rhea" id="RHEA:20792"/>
        <dbReference type="Rhea" id="RHEA-COMP:9696"/>
        <dbReference type="Rhea" id="RHEA-COMP:9697"/>
        <dbReference type="ChEBI" id="CHEBI:30616"/>
        <dbReference type="ChEBI" id="CHEBI:32551"/>
        <dbReference type="ChEBI" id="CHEBI:33019"/>
        <dbReference type="ChEBI" id="CHEBI:78442"/>
        <dbReference type="ChEBI" id="CHEBI:78529"/>
        <dbReference type="ChEBI" id="CHEBI:456215"/>
        <dbReference type="EC" id="6.1.1.6"/>
    </reaction>
</comment>
<dbReference type="Proteomes" id="UP000178759">
    <property type="component" value="Unassembled WGS sequence"/>
</dbReference>
<dbReference type="InterPro" id="IPR004364">
    <property type="entry name" value="Aa-tRNA-synt_II"/>
</dbReference>
<keyword evidence="7" id="KW-0648">Protein biosynthesis</keyword>
<dbReference type="PANTHER" id="PTHR42918">
    <property type="entry name" value="LYSYL-TRNA SYNTHETASE"/>
    <property type="match status" value="1"/>
</dbReference>
<dbReference type="GO" id="GO:0005524">
    <property type="term" value="F:ATP binding"/>
    <property type="evidence" value="ECO:0007669"/>
    <property type="project" value="UniProtKB-UniRule"/>
</dbReference>
<keyword evidence="1 7" id="KW-0436">Ligase</keyword>
<name>A0A1F6AI20_9BACT</name>
<dbReference type="Gene3D" id="3.30.930.10">
    <property type="entry name" value="Bira Bifunctional Protein, Domain 2"/>
    <property type="match status" value="1"/>
</dbReference>
<dbReference type="CDD" id="cd00775">
    <property type="entry name" value="LysRS_core"/>
    <property type="match status" value="1"/>
</dbReference>
<proteinExistence type="inferred from homology"/>
<dbReference type="NCBIfam" id="NF001756">
    <property type="entry name" value="PRK00484.1"/>
    <property type="match status" value="1"/>
</dbReference>
<dbReference type="GO" id="GO:0000049">
    <property type="term" value="F:tRNA binding"/>
    <property type="evidence" value="ECO:0007669"/>
    <property type="project" value="TreeGrafter"/>
</dbReference>
<dbReference type="HAMAP" id="MF_00252">
    <property type="entry name" value="Lys_tRNA_synth_class2"/>
    <property type="match status" value="1"/>
</dbReference>
<comment type="similarity">
    <text evidence="7">Belongs to the class-II aminoacyl-tRNA synthetase family.</text>
</comment>
<keyword evidence="3 7" id="KW-0547">Nucleotide-binding</keyword>
<dbReference type="PRINTS" id="PR00982">
    <property type="entry name" value="TRNASYNTHLYS"/>
</dbReference>
<dbReference type="Pfam" id="PF00152">
    <property type="entry name" value="tRNA-synt_2"/>
    <property type="match status" value="1"/>
</dbReference>
<dbReference type="InterPro" id="IPR002313">
    <property type="entry name" value="Lys-tRNA-ligase_II"/>
</dbReference>
<comment type="cofactor">
    <cofactor evidence="7 8">
        <name>Mg(2+)</name>
        <dbReference type="ChEBI" id="CHEBI:18420"/>
    </cofactor>
    <text evidence="7 8">Binds 3 Mg(2+) ions per subunit.</text>
</comment>
<sequence>MATSDELTKIRVSKLEALRKRGIDPYPAIVRREHTIKEVRKMDGRSVSVCGRIMGLRGHGKIMFADLVDESGKIQVVFKADEIAEEIFGLLQFFDLGDFMATQGKVGKTQAGEVSLFVTGFQLLSKSLRPLPDQWSGLKDIEERYRQRYVDLVMNEDVRKIFLKRSQVISFLHKFFDEYGFIEVETPILQPVYGGASAKPFVTHHNTLDIDLYLRISDELYLKRLIVGGFEKVYEIGHDFRNEGVDRAHNPEFTMLEFYWAYADYEKLMEFTEGMFAALIKEVQGALMVEYQGVTYNFTPPWPRISYRDAVLKHSGVDIDKADSEEKLKKVIKEKGITLKDKKAVGFGAVLDALYKQTTRPHLSGPLFLTDRPTAFVSLAKRLPEDPRKTASFQLLVAGEELINAYNELNDPIDQAERWKESEKLGKKGKTDHEAFDADYIRALEYGMPPTAGWGLGIDRLVAILTNQHTLKDVILFPILRPEK</sequence>
<gene>
    <name evidence="7" type="primary">lysS</name>
    <name evidence="10" type="ORF">A3A79_04260</name>
</gene>
<evidence type="ECO:0000256" key="8">
    <source>
        <dbReference type="RuleBase" id="RU000336"/>
    </source>
</evidence>
<protein>
    <recommendedName>
        <fullName evidence="7">Lysine--tRNA ligase</fullName>
        <ecNumber evidence="7">6.1.1.6</ecNumber>
    </recommendedName>
    <alternativeName>
        <fullName evidence="7">Lysyl-tRNA synthetase</fullName>
        <shortName evidence="7">LysRS</shortName>
    </alternativeName>
</protein>
<keyword evidence="2 7" id="KW-0479">Metal-binding</keyword>
<dbReference type="InterPro" id="IPR004365">
    <property type="entry name" value="NA-bd_OB_tRNA"/>
</dbReference>
<evidence type="ECO:0000256" key="4">
    <source>
        <dbReference type="ARBA" id="ARBA00022840"/>
    </source>
</evidence>
<evidence type="ECO:0000256" key="1">
    <source>
        <dbReference type="ARBA" id="ARBA00022598"/>
    </source>
</evidence>
<dbReference type="GO" id="GO:0004824">
    <property type="term" value="F:lysine-tRNA ligase activity"/>
    <property type="evidence" value="ECO:0007669"/>
    <property type="project" value="UniProtKB-UniRule"/>
</dbReference>
<feature type="binding site" evidence="7">
    <location>
        <position position="401"/>
    </location>
    <ligand>
        <name>Mg(2+)</name>
        <dbReference type="ChEBI" id="CHEBI:18420"/>
        <label>1</label>
    </ligand>
</feature>
<dbReference type="InterPro" id="IPR018149">
    <property type="entry name" value="Lys-tRNA-synth_II_C"/>
</dbReference>
<reference evidence="10 11" key="1">
    <citation type="journal article" date="2016" name="Nat. Commun.">
        <title>Thousands of microbial genomes shed light on interconnected biogeochemical processes in an aquifer system.</title>
        <authorList>
            <person name="Anantharaman K."/>
            <person name="Brown C.T."/>
            <person name="Hug L.A."/>
            <person name="Sharon I."/>
            <person name="Castelle C.J."/>
            <person name="Probst A.J."/>
            <person name="Thomas B.C."/>
            <person name="Singh A."/>
            <person name="Wilkins M.J."/>
            <person name="Karaoz U."/>
            <person name="Brodie E.L."/>
            <person name="Williams K.H."/>
            <person name="Hubbard S.S."/>
            <person name="Banfield J.F."/>
        </authorList>
    </citation>
    <scope>NUCLEOTIDE SEQUENCE [LARGE SCALE GENOMIC DNA]</scope>
</reference>